<proteinExistence type="predicted"/>
<dbReference type="AlphaFoldDB" id="Q69N67"/>
<name>Q69N67_ORYSJ</name>
<sequence>MKGKKGWVWERRERRGIDTPVVERLRRWRKNMFPSDAHPGRVTVGRGSERGGWNGAGKSLLRQQEEVAVMVGFGRGKEGETRKMSLPRRGKPDGARDWPETLRRRTSVVKVGCRGEDRVGLGGGDVEKEGDGAGCGL</sequence>
<feature type="compositionally biased region" description="Basic and acidic residues" evidence="1">
    <location>
        <begin position="90"/>
        <end position="102"/>
    </location>
</feature>
<reference evidence="3" key="2">
    <citation type="journal article" date="2008" name="Nucleic Acids Res.">
        <title>The rice annotation project database (RAP-DB): 2008 update.</title>
        <authorList>
            <consortium name="The rice annotation project (RAP)"/>
        </authorList>
    </citation>
    <scope>GENOME REANNOTATION</scope>
    <source>
        <strain evidence="3">cv. Nipponbare</strain>
    </source>
</reference>
<feature type="compositionally biased region" description="Basic and acidic residues" evidence="1">
    <location>
        <begin position="115"/>
        <end position="131"/>
    </location>
</feature>
<dbReference type="EMBL" id="AP005690">
    <property type="protein sequence ID" value="BAD31649.1"/>
    <property type="molecule type" value="Genomic_DNA"/>
</dbReference>
<accession>Q69N67</accession>
<evidence type="ECO:0000313" key="2">
    <source>
        <dbReference type="EMBL" id="BAD31649.1"/>
    </source>
</evidence>
<evidence type="ECO:0000256" key="1">
    <source>
        <dbReference type="SAM" id="MobiDB-lite"/>
    </source>
</evidence>
<evidence type="ECO:0000313" key="3">
    <source>
        <dbReference type="Proteomes" id="UP000000763"/>
    </source>
</evidence>
<reference evidence="3" key="1">
    <citation type="journal article" date="2005" name="Nature">
        <title>The map-based sequence of the rice genome.</title>
        <authorList>
            <consortium name="International rice genome sequencing project (IRGSP)"/>
            <person name="Matsumoto T."/>
            <person name="Wu J."/>
            <person name="Kanamori H."/>
            <person name="Katayose Y."/>
            <person name="Fujisawa M."/>
            <person name="Namiki N."/>
            <person name="Mizuno H."/>
            <person name="Yamamoto K."/>
            <person name="Antonio B.A."/>
            <person name="Baba T."/>
            <person name="Sakata K."/>
            <person name="Nagamura Y."/>
            <person name="Aoki H."/>
            <person name="Arikawa K."/>
            <person name="Arita K."/>
            <person name="Bito T."/>
            <person name="Chiden Y."/>
            <person name="Fujitsuka N."/>
            <person name="Fukunaka R."/>
            <person name="Hamada M."/>
            <person name="Harada C."/>
            <person name="Hayashi A."/>
            <person name="Hijishita S."/>
            <person name="Honda M."/>
            <person name="Hosokawa S."/>
            <person name="Ichikawa Y."/>
            <person name="Idonuma A."/>
            <person name="Iijima M."/>
            <person name="Ikeda M."/>
            <person name="Ikeno M."/>
            <person name="Ito K."/>
            <person name="Ito S."/>
            <person name="Ito T."/>
            <person name="Ito Y."/>
            <person name="Ito Y."/>
            <person name="Iwabuchi A."/>
            <person name="Kamiya K."/>
            <person name="Karasawa W."/>
            <person name="Kurita K."/>
            <person name="Katagiri S."/>
            <person name="Kikuta A."/>
            <person name="Kobayashi H."/>
            <person name="Kobayashi N."/>
            <person name="Machita K."/>
            <person name="Maehara T."/>
            <person name="Masukawa M."/>
            <person name="Mizubayashi T."/>
            <person name="Mukai Y."/>
            <person name="Nagasaki H."/>
            <person name="Nagata Y."/>
            <person name="Naito S."/>
            <person name="Nakashima M."/>
            <person name="Nakama Y."/>
            <person name="Nakamichi Y."/>
            <person name="Nakamura M."/>
            <person name="Meguro A."/>
            <person name="Negishi M."/>
            <person name="Ohta I."/>
            <person name="Ohta T."/>
            <person name="Okamoto M."/>
            <person name="Ono N."/>
            <person name="Saji S."/>
            <person name="Sakaguchi M."/>
            <person name="Sakai K."/>
            <person name="Shibata M."/>
            <person name="Shimokawa T."/>
            <person name="Song J."/>
            <person name="Takazaki Y."/>
            <person name="Terasawa K."/>
            <person name="Tsugane M."/>
            <person name="Tsuji K."/>
            <person name="Ueda S."/>
            <person name="Waki K."/>
            <person name="Yamagata H."/>
            <person name="Yamamoto M."/>
            <person name="Yamamoto S."/>
            <person name="Yamane H."/>
            <person name="Yoshiki S."/>
            <person name="Yoshihara R."/>
            <person name="Yukawa K."/>
            <person name="Zhong H."/>
            <person name="Yano M."/>
            <person name="Yuan Q."/>
            <person name="Ouyang S."/>
            <person name="Liu J."/>
            <person name="Jones K.M."/>
            <person name="Gansberger K."/>
            <person name="Moffat K."/>
            <person name="Hill J."/>
            <person name="Bera J."/>
            <person name="Fadrosh D."/>
            <person name="Jin S."/>
            <person name="Johri S."/>
            <person name="Kim M."/>
            <person name="Overton L."/>
            <person name="Reardon M."/>
            <person name="Tsitrin T."/>
            <person name="Vuong H."/>
            <person name="Weaver B."/>
            <person name="Ciecko A."/>
            <person name="Tallon L."/>
            <person name="Jackson J."/>
            <person name="Pai G."/>
            <person name="Aken S.V."/>
            <person name="Utterback T."/>
            <person name="Reidmuller S."/>
            <person name="Feldblyum T."/>
            <person name="Hsiao J."/>
            <person name="Zismann V."/>
            <person name="Iobst S."/>
            <person name="de Vazeille A.R."/>
            <person name="Buell C.R."/>
            <person name="Ying K."/>
            <person name="Li Y."/>
            <person name="Lu T."/>
            <person name="Huang Y."/>
            <person name="Zhao Q."/>
            <person name="Feng Q."/>
            <person name="Zhang L."/>
            <person name="Zhu J."/>
            <person name="Weng Q."/>
            <person name="Mu J."/>
            <person name="Lu Y."/>
            <person name="Fan D."/>
            <person name="Liu Y."/>
            <person name="Guan J."/>
            <person name="Zhang Y."/>
            <person name="Yu S."/>
            <person name="Liu X."/>
            <person name="Zhang Y."/>
            <person name="Hong G."/>
            <person name="Han B."/>
            <person name="Choisne N."/>
            <person name="Demange N."/>
            <person name="Orjeda G."/>
            <person name="Samain S."/>
            <person name="Cattolico L."/>
            <person name="Pelletier E."/>
            <person name="Couloux A."/>
            <person name="Segurens B."/>
            <person name="Wincker P."/>
            <person name="D'Hont A."/>
            <person name="Scarpelli C."/>
            <person name="Weissenbach J."/>
            <person name="Salanoubat M."/>
            <person name="Quetier F."/>
            <person name="Yu Y."/>
            <person name="Kim H.R."/>
            <person name="Rambo T."/>
            <person name="Currie J."/>
            <person name="Collura K."/>
            <person name="Luo M."/>
            <person name="Yang T."/>
            <person name="Ammiraju J.S.S."/>
            <person name="Engler F."/>
            <person name="Soderlund C."/>
            <person name="Wing R.A."/>
            <person name="Palmer L.E."/>
            <person name="de la Bastide M."/>
            <person name="Spiegel L."/>
            <person name="Nascimento L."/>
            <person name="Zutavern T."/>
            <person name="O'Shaughnessy A."/>
            <person name="Dike S."/>
            <person name="Dedhia N."/>
            <person name="Preston R."/>
            <person name="Balija V."/>
            <person name="McCombie W.R."/>
            <person name="Chow T."/>
            <person name="Chen H."/>
            <person name="Chung M."/>
            <person name="Chen C."/>
            <person name="Shaw J."/>
            <person name="Wu H."/>
            <person name="Hsiao K."/>
            <person name="Chao Y."/>
            <person name="Chu M."/>
            <person name="Cheng C."/>
            <person name="Hour A."/>
            <person name="Lee P."/>
            <person name="Lin S."/>
            <person name="Lin Y."/>
            <person name="Liou J."/>
            <person name="Liu S."/>
            <person name="Hsing Y."/>
            <person name="Raghuvanshi S."/>
            <person name="Mohanty A."/>
            <person name="Bharti A.K."/>
            <person name="Gaur A."/>
            <person name="Gupta V."/>
            <person name="Kumar D."/>
            <person name="Ravi V."/>
            <person name="Vij S."/>
            <person name="Kapur A."/>
            <person name="Khurana P."/>
            <person name="Khurana P."/>
            <person name="Khurana J.P."/>
            <person name="Tyagi A.K."/>
            <person name="Gaikwad K."/>
            <person name="Singh A."/>
            <person name="Dalal V."/>
            <person name="Srivastava S."/>
            <person name="Dixit A."/>
            <person name="Pal A.K."/>
            <person name="Ghazi I.A."/>
            <person name="Yadav M."/>
            <person name="Pandit A."/>
            <person name="Bhargava A."/>
            <person name="Sureshbabu K."/>
            <person name="Batra K."/>
            <person name="Sharma T.R."/>
            <person name="Mohapatra T."/>
            <person name="Singh N.K."/>
            <person name="Messing J."/>
            <person name="Nelson A.B."/>
            <person name="Fuks G."/>
            <person name="Kavchok S."/>
            <person name="Keizer G."/>
            <person name="Linton E."/>
            <person name="Llaca V."/>
            <person name="Song R."/>
            <person name="Tanyolac B."/>
            <person name="Young S."/>
            <person name="Ho-Il K."/>
            <person name="Hahn J.H."/>
            <person name="Sangsakoo G."/>
            <person name="Vanavichit A."/>
            <person name="de Mattos Luiz.A.T."/>
            <person name="Zimmer P.D."/>
            <person name="Malone G."/>
            <person name="Dellagostin O."/>
            <person name="de Oliveira A.C."/>
            <person name="Bevan M."/>
            <person name="Bancroft I."/>
            <person name="Minx P."/>
            <person name="Cordum H."/>
            <person name="Wilson R."/>
            <person name="Cheng Z."/>
            <person name="Jin W."/>
            <person name="Jiang J."/>
            <person name="Leong S.A."/>
            <person name="Iwama H."/>
            <person name="Gojobori T."/>
            <person name="Itoh T."/>
            <person name="Niimura Y."/>
            <person name="Fujii Y."/>
            <person name="Habara T."/>
            <person name="Sakai H."/>
            <person name="Sato Y."/>
            <person name="Wilson G."/>
            <person name="Kumar K."/>
            <person name="McCouch S."/>
            <person name="Juretic N."/>
            <person name="Hoen D."/>
            <person name="Wright S."/>
            <person name="Bruskiewich R."/>
            <person name="Bureau T."/>
            <person name="Miyao A."/>
            <person name="Hirochika H."/>
            <person name="Nishikawa T."/>
            <person name="Kadowaki K."/>
            <person name="Sugiura M."/>
            <person name="Burr B."/>
            <person name="Sasaki T."/>
        </authorList>
    </citation>
    <scope>NUCLEOTIDE SEQUENCE [LARGE SCALE GENOMIC DNA]</scope>
    <source>
        <strain evidence="3">cv. Nipponbare</strain>
    </source>
</reference>
<feature type="region of interest" description="Disordered" evidence="1">
    <location>
        <begin position="33"/>
        <end position="59"/>
    </location>
</feature>
<feature type="region of interest" description="Disordered" evidence="1">
    <location>
        <begin position="115"/>
        <end position="137"/>
    </location>
</feature>
<organism evidence="2 3">
    <name type="scientific">Oryza sativa subsp. japonica</name>
    <name type="common">Rice</name>
    <dbReference type="NCBI Taxonomy" id="39947"/>
    <lineage>
        <taxon>Eukaryota</taxon>
        <taxon>Viridiplantae</taxon>
        <taxon>Streptophyta</taxon>
        <taxon>Embryophyta</taxon>
        <taxon>Tracheophyta</taxon>
        <taxon>Spermatophyta</taxon>
        <taxon>Magnoliopsida</taxon>
        <taxon>Liliopsida</taxon>
        <taxon>Poales</taxon>
        <taxon>Poaceae</taxon>
        <taxon>BOP clade</taxon>
        <taxon>Oryzoideae</taxon>
        <taxon>Oryzeae</taxon>
        <taxon>Oryzinae</taxon>
        <taxon>Oryza</taxon>
        <taxon>Oryza sativa</taxon>
    </lineage>
</organism>
<gene>
    <name evidence="2" type="primary">OSJNBa0052I14.43</name>
</gene>
<feature type="region of interest" description="Disordered" evidence="1">
    <location>
        <begin position="73"/>
        <end position="102"/>
    </location>
</feature>
<protein>
    <submittedName>
        <fullName evidence="2">Uncharacterized protein</fullName>
    </submittedName>
</protein>
<dbReference type="Proteomes" id="UP000000763">
    <property type="component" value="Chromosome 7"/>
</dbReference>